<evidence type="ECO:0000313" key="2">
    <source>
        <dbReference type="EMBL" id="QHH10383.1"/>
    </source>
</evidence>
<reference evidence="1" key="1">
    <citation type="journal article" date="2018" name="Genome Biol.">
        <title>SKESA: strategic k-mer extension for scrupulous assemblies.</title>
        <authorList>
            <person name="Souvorov A."/>
            <person name="Agarwala R."/>
            <person name="Lipman D.J."/>
        </authorList>
    </citation>
    <scope>NUCLEOTIDE SEQUENCE</scope>
    <source>
        <strain evidence="1">1930</strain>
    </source>
</reference>
<evidence type="ECO:0000313" key="3">
    <source>
        <dbReference type="EMBL" id="TXN17052.1"/>
    </source>
</evidence>
<reference evidence="2 5" key="2">
    <citation type="submission" date="2018-12" db="EMBL/GenBank/DDBJ databases">
        <title>Genomic insights into the evolutionary origins and pathogenicity of five Vibrio parahaemolyticus strains isolated from the shrimp with acute hepatopancreatic necrosis disease (AHPND).</title>
        <authorList>
            <person name="Yang Q."/>
            <person name="Dong X."/>
            <person name="Xie G."/>
            <person name="Fu S."/>
            <person name="Zou P."/>
            <person name="Sun J."/>
            <person name="Wang Y."/>
            <person name="Huang J."/>
        </authorList>
    </citation>
    <scope>NUCLEOTIDE SEQUENCE [LARGE SCALE GENOMIC DNA]</scope>
    <source>
        <strain evidence="2 5">20160303005-1</strain>
    </source>
</reference>
<evidence type="ECO:0000313" key="1">
    <source>
        <dbReference type="EMBL" id="HAS6675900.1"/>
    </source>
</evidence>
<reference evidence="3 4" key="3">
    <citation type="submission" date="2019-08" db="EMBL/GenBank/DDBJ databases">
        <title>Emerging of two pre-pandemic pathogenic O4:KUT lineages of Vibrio parahaemolyticus in coastal eastern China.</title>
        <authorList>
            <person name="Yu H."/>
        </authorList>
    </citation>
    <scope>NUCLEOTIDE SEQUENCE [LARGE SCALE GENOMIC DNA]</scope>
    <source>
        <strain evidence="3 4">HZ17-383</strain>
    </source>
</reference>
<gene>
    <name evidence="2" type="ORF">EHC69_13905</name>
    <name evidence="3" type="ORF">FVP01_14000</name>
    <name evidence="1" type="ORF">I7278_03645</name>
</gene>
<dbReference type="EMBL" id="CP034298">
    <property type="protein sequence ID" value="QHH10383.1"/>
    <property type="molecule type" value="Genomic_DNA"/>
</dbReference>
<evidence type="ECO:0000313" key="5">
    <source>
        <dbReference type="Proteomes" id="UP000464718"/>
    </source>
</evidence>
<evidence type="ECO:0000313" key="4">
    <source>
        <dbReference type="Proteomes" id="UP000321504"/>
    </source>
</evidence>
<proteinExistence type="predicted"/>
<sequence length="124" mass="14039">MKHQHRTRLPYLRLYLVESTQGQSHQALPTGKSQVELKTFFPPMFQIVEPAPFNIETSLMNKASDLLTGGGAILAKASNADKGKLVKNQCWRVKRSKKGQNLPFSFFKYVKAMINNLLLLHPQS</sequence>
<protein>
    <submittedName>
        <fullName evidence="3">Uncharacterized protein</fullName>
    </submittedName>
</protein>
<dbReference type="AlphaFoldDB" id="A0A7Z2MTQ0"/>
<dbReference type="EMBL" id="DACQKT010000001">
    <property type="protein sequence ID" value="HAS6675900.1"/>
    <property type="molecule type" value="Genomic_DNA"/>
</dbReference>
<name>A0A7Z2MTQ0_VIBPH</name>
<reference evidence="1" key="4">
    <citation type="submission" date="2019-12" db="EMBL/GenBank/DDBJ databases">
        <authorList>
            <consortium name="NCBI Pathogen Detection Project"/>
        </authorList>
    </citation>
    <scope>NUCLEOTIDE SEQUENCE</scope>
    <source>
        <strain evidence="1">1930</strain>
    </source>
</reference>
<accession>A0A7Z2MTQ0</accession>
<organism evidence="3 4">
    <name type="scientific">Vibrio parahaemolyticus</name>
    <dbReference type="NCBI Taxonomy" id="670"/>
    <lineage>
        <taxon>Bacteria</taxon>
        <taxon>Pseudomonadati</taxon>
        <taxon>Pseudomonadota</taxon>
        <taxon>Gammaproteobacteria</taxon>
        <taxon>Vibrionales</taxon>
        <taxon>Vibrionaceae</taxon>
        <taxon>Vibrio</taxon>
    </lineage>
</organism>
<dbReference type="Proteomes" id="UP000464718">
    <property type="component" value="Chromosome i"/>
</dbReference>
<dbReference type="Proteomes" id="UP000321504">
    <property type="component" value="Unassembled WGS sequence"/>
</dbReference>
<dbReference type="EMBL" id="VRMQ01000002">
    <property type="protein sequence ID" value="TXN17052.1"/>
    <property type="molecule type" value="Genomic_DNA"/>
</dbReference>
<dbReference type="Proteomes" id="UP000856022">
    <property type="component" value="Unassembled WGS sequence"/>
</dbReference>